<reference evidence="2 3" key="1">
    <citation type="journal article" date="2013" name="Genome Biol. Evol.">
        <title>Genomic Diversity of "Deep Ecotype" Alteromonas macleodii Isolates: Evidence for Pan-Mediterranean Clonal Frames.</title>
        <authorList>
            <person name="Lopez-Perez M."/>
            <person name="Gonzaga A."/>
            <person name="Rodriguez-Valera F."/>
        </authorList>
    </citation>
    <scope>NUCLEOTIDE SEQUENCE [LARGE SCALE GENOMIC DNA]</scope>
    <source>
        <strain evidence="3">'English Channel 615'</strain>
        <plasmid evidence="3">Plasmid</plasmid>
    </source>
</reference>
<dbReference type="Proteomes" id="UP000014909">
    <property type="component" value="Plasmid unnamed"/>
</dbReference>
<evidence type="ECO:0000313" key="2">
    <source>
        <dbReference type="EMBL" id="AGP79803.1"/>
    </source>
</evidence>
<dbReference type="SUPFAM" id="SSF52402">
    <property type="entry name" value="Adenine nucleotide alpha hydrolases-like"/>
    <property type="match status" value="1"/>
</dbReference>
<dbReference type="Pfam" id="PF01507">
    <property type="entry name" value="PAPS_reduct"/>
    <property type="match status" value="1"/>
</dbReference>
<dbReference type="KEGG" id="amh:I633_21881"/>
<dbReference type="AlphaFoldDB" id="S5ASG5"/>
<dbReference type="PATRIC" id="fig|1300253.3.peg.4566"/>
<name>S5ASG5_9ALTE</name>
<evidence type="ECO:0000313" key="3">
    <source>
        <dbReference type="Proteomes" id="UP000014909"/>
    </source>
</evidence>
<evidence type="ECO:0000259" key="1">
    <source>
        <dbReference type="Pfam" id="PF01507"/>
    </source>
</evidence>
<sequence length="545" mass="61189">MEHIEVTQIDSFDFSNPIVFDANAMLEEERKESYQKFRAAVDDIKILRKEFITVCAVSFGKDSTVVLLAALNAHLELMQEGVLDNSSPFVVSHINTGVENHLMEMLCEEAMSSLRAFCKQKGINLELKVGRPLLSKNWSSLFLSGIKIISSARANNDCAEIMKIDNARRLERSIEARYQGKALTLLGSRLSESARREANMRRRGTDKVTALDLISGTSEAERVFAPIMSMTDDDVWNLIRMAGNKPIVQSQFSIISFQANHRLIDIIYRDSEDGACQYSAKKVKGTKERAGGCGGSARTGCCAKGITDKSGEEQVKKPRHAAISGNMLKVRNYIMYVAQDITYRTYQGKAIDHTTGAVALQPNTLRADVIDKLIWLMSQVTVDDQIRAQRFSKLVAQGREMEDAGYRDIVTDTTLDDEDRQTLADVYKKHAQRHLIRPMSLDIAIYLSAIHARDGVRLPPHRAVWIWKQVCEGARIPYPDVDPRDGVISDIPDAVMAIPESNVPYPSMHEFDFLSSTDAHSCDIDVTQPVVRMPVRDAKIFSRWR</sequence>
<accession>S5ASG5</accession>
<dbReference type="InterPro" id="IPR014729">
    <property type="entry name" value="Rossmann-like_a/b/a_fold"/>
</dbReference>
<dbReference type="GO" id="GO:0003824">
    <property type="term" value="F:catalytic activity"/>
    <property type="evidence" value="ECO:0007669"/>
    <property type="project" value="InterPro"/>
</dbReference>
<dbReference type="BioCyc" id="AMAC1300253:G12YX-3450-MONOMER"/>
<dbReference type="InterPro" id="IPR002500">
    <property type="entry name" value="PAPS_reduct_dom"/>
</dbReference>
<keyword evidence="2" id="KW-0614">Plasmid</keyword>
<geneLocation type="plasmid" evidence="2">
    <name>unnamed</name>
</geneLocation>
<dbReference type="Gene3D" id="3.40.50.620">
    <property type="entry name" value="HUPs"/>
    <property type="match status" value="1"/>
</dbReference>
<dbReference type="EMBL" id="CP004847">
    <property type="protein sequence ID" value="AGP79803.1"/>
    <property type="molecule type" value="Genomic_DNA"/>
</dbReference>
<organism evidence="2 3">
    <name type="scientific">Alteromonas mediterranea 615</name>
    <dbReference type="NCBI Taxonomy" id="1300253"/>
    <lineage>
        <taxon>Bacteria</taxon>
        <taxon>Pseudomonadati</taxon>
        <taxon>Pseudomonadota</taxon>
        <taxon>Gammaproteobacteria</taxon>
        <taxon>Alteromonadales</taxon>
        <taxon>Alteromonadaceae</taxon>
        <taxon>Alteromonas/Salinimonas group</taxon>
        <taxon>Alteromonas</taxon>
    </lineage>
</organism>
<dbReference type="HOGENOM" id="CLU_499360_0_0_6"/>
<gene>
    <name evidence="2" type="ORF">I633_21881</name>
</gene>
<feature type="domain" description="Phosphoadenosine phosphosulphate reductase" evidence="1">
    <location>
        <begin position="54"/>
        <end position="243"/>
    </location>
</feature>
<proteinExistence type="predicted"/>
<protein>
    <submittedName>
        <fullName evidence="2">Phosphoadenosine phosphosulfate reductase</fullName>
    </submittedName>
</protein>